<evidence type="ECO:0000256" key="1">
    <source>
        <dbReference type="SAM" id="SignalP"/>
    </source>
</evidence>
<keyword evidence="3" id="KW-1185">Reference proteome</keyword>
<dbReference type="EMBL" id="CP133568">
    <property type="protein sequence ID" value="WMT03407.1"/>
    <property type="molecule type" value="Genomic_DNA"/>
</dbReference>
<evidence type="ECO:0000313" key="2">
    <source>
        <dbReference type="EMBL" id="WMT03407.1"/>
    </source>
</evidence>
<accession>A0ABY9P8N7</accession>
<dbReference type="Proteomes" id="UP001229313">
    <property type="component" value="Chromosome"/>
</dbReference>
<sequence>MIRHWLAPAALIAAVGLGSAAPASARMLGGTTVIHTTNPVPSPGPWGGYYAYTVHVRRWNNSTGRWDFHFIAAYEYADCLAQYNAMAGQGWTYNPNPGVGLCQRHAGFSGMAVTSPDGNGPIDRGNWSAEAVRHYDEGVRELREKYRIGEFMRQHELLIETIESMPGSVVEGGK</sequence>
<reference evidence="2 3" key="1">
    <citation type="submission" date="2023-08" db="EMBL/GenBank/DDBJ databases">
        <title>The whole genome sequence of Lysobacter yananisis.</title>
        <authorList>
            <person name="Sun H."/>
        </authorList>
    </citation>
    <scope>NUCLEOTIDE SEQUENCE [LARGE SCALE GENOMIC DNA]</scope>
    <source>
        <strain evidence="2 3">SNNU513</strain>
    </source>
</reference>
<proteinExistence type="predicted"/>
<gene>
    <name evidence="2" type="ORF">RDV84_00710</name>
</gene>
<keyword evidence="1" id="KW-0732">Signal</keyword>
<feature type="chain" id="PRO_5046802082" evidence="1">
    <location>
        <begin position="26"/>
        <end position="174"/>
    </location>
</feature>
<name>A0ABY9P8N7_9GAMM</name>
<feature type="signal peptide" evidence="1">
    <location>
        <begin position="1"/>
        <end position="25"/>
    </location>
</feature>
<dbReference type="RefSeq" id="WP_309152155.1">
    <property type="nucleotide sequence ID" value="NZ_CP133568.1"/>
</dbReference>
<protein>
    <submittedName>
        <fullName evidence="2">Uncharacterized protein</fullName>
    </submittedName>
</protein>
<evidence type="ECO:0000313" key="3">
    <source>
        <dbReference type="Proteomes" id="UP001229313"/>
    </source>
</evidence>
<organism evidence="2 3">
    <name type="scientific">Lysobacter yananisis</name>
    <dbReference type="NCBI Taxonomy" id="1003114"/>
    <lineage>
        <taxon>Bacteria</taxon>
        <taxon>Pseudomonadati</taxon>
        <taxon>Pseudomonadota</taxon>
        <taxon>Gammaproteobacteria</taxon>
        <taxon>Lysobacterales</taxon>
        <taxon>Lysobacteraceae</taxon>
        <taxon>Lysobacter</taxon>
    </lineage>
</organism>